<reference evidence="8 9" key="1">
    <citation type="submission" date="2020-02" db="EMBL/GenBank/DDBJ databases">
        <authorList>
            <person name="Ma Q."/>
            <person name="Huang Y."/>
            <person name="Song X."/>
            <person name="Pei D."/>
        </authorList>
    </citation>
    <scope>NUCLEOTIDE SEQUENCE [LARGE SCALE GENOMIC DNA]</scope>
    <source>
        <strain evidence="8">Sxm20200214</strain>
        <tissue evidence="8">Leaf</tissue>
    </source>
</reference>
<feature type="transmembrane region" description="Helical" evidence="5">
    <location>
        <begin position="660"/>
        <end position="684"/>
    </location>
</feature>
<dbReference type="PROSITE" id="PS50110">
    <property type="entry name" value="RESPONSE_REGULATORY"/>
    <property type="match status" value="1"/>
</dbReference>
<proteinExistence type="predicted"/>
<dbReference type="Pfam" id="PF02518">
    <property type="entry name" value="HATPase_c"/>
    <property type="match status" value="2"/>
</dbReference>
<dbReference type="InterPro" id="IPR005467">
    <property type="entry name" value="His_kinase_dom"/>
</dbReference>
<organism evidence="8 9">
    <name type="scientific">Brassica carinata</name>
    <name type="common">Ethiopian mustard</name>
    <name type="synonym">Abyssinian cabbage</name>
    <dbReference type="NCBI Taxonomy" id="52824"/>
    <lineage>
        <taxon>Eukaryota</taxon>
        <taxon>Viridiplantae</taxon>
        <taxon>Streptophyta</taxon>
        <taxon>Embryophyta</taxon>
        <taxon>Tracheophyta</taxon>
        <taxon>Spermatophyta</taxon>
        <taxon>Magnoliopsida</taxon>
        <taxon>eudicotyledons</taxon>
        <taxon>Gunneridae</taxon>
        <taxon>Pentapetalae</taxon>
        <taxon>rosids</taxon>
        <taxon>malvids</taxon>
        <taxon>Brassicales</taxon>
        <taxon>Brassicaceae</taxon>
        <taxon>Brassiceae</taxon>
        <taxon>Brassica</taxon>
    </lineage>
</organism>
<evidence type="ECO:0000313" key="8">
    <source>
        <dbReference type="EMBL" id="KAG2290655.1"/>
    </source>
</evidence>
<dbReference type="SMART" id="SM00448">
    <property type="entry name" value="REC"/>
    <property type="match status" value="1"/>
</dbReference>
<dbReference type="InterPro" id="IPR011006">
    <property type="entry name" value="CheY-like_superfamily"/>
</dbReference>
<comment type="caution">
    <text evidence="8">The sequence shown here is derived from an EMBL/GenBank/DDBJ whole genome shotgun (WGS) entry which is preliminary data.</text>
</comment>
<dbReference type="Pfam" id="PF00072">
    <property type="entry name" value="Response_reg"/>
    <property type="match status" value="1"/>
</dbReference>
<feature type="domain" description="Histidine kinase" evidence="6">
    <location>
        <begin position="275"/>
        <end position="442"/>
    </location>
</feature>
<comment type="catalytic activity">
    <reaction evidence="1">
        <text>ATP + protein L-histidine = ADP + protein N-phospho-L-histidine.</text>
        <dbReference type="EC" id="2.7.13.3"/>
    </reaction>
</comment>
<evidence type="ECO:0000256" key="5">
    <source>
        <dbReference type="SAM" id="Phobius"/>
    </source>
</evidence>
<evidence type="ECO:0000256" key="1">
    <source>
        <dbReference type="ARBA" id="ARBA00000085"/>
    </source>
</evidence>
<dbReference type="SMART" id="SM00387">
    <property type="entry name" value="HATPase_c"/>
    <property type="match status" value="2"/>
</dbReference>
<dbReference type="SUPFAM" id="SSF55874">
    <property type="entry name" value="ATPase domain of HSP90 chaperone/DNA topoisomerase II/histidine kinase"/>
    <property type="match status" value="2"/>
</dbReference>
<dbReference type="Proteomes" id="UP000886595">
    <property type="component" value="Unassembled WGS sequence"/>
</dbReference>
<comment type="caution">
    <text evidence="4">Lacks conserved residue(s) required for the propagation of feature annotation.</text>
</comment>
<dbReference type="InterPro" id="IPR004358">
    <property type="entry name" value="Sig_transdc_His_kin-like_C"/>
</dbReference>
<keyword evidence="9" id="KW-1185">Reference proteome</keyword>
<keyword evidence="5" id="KW-1133">Transmembrane helix</keyword>
<name>A0A8X7USL3_BRACI</name>
<keyword evidence="5" id="KW-0472">Membrane</keyword>
<keyword evidence="5" id="KW-0812">Transmembrane</keyword>
<evidence type="ECO:0000256" key="3">
    <source>
        <dbReference type="ARBA" id="ARBA00022553"/>
    </source>
</evidence>
<dbReference type="PRINTS" id="PR00344">
    <property type="entry name" value="BCTRLSENSOR"/>
</dbReference>
<dbReference type="InterPro" id="IPR036890">
    <property type="entry name" value="HATPase_C_sf"/>
</dbReference>
<dbReference type="PANTHER" id="PTHR43719">
    <property type="entry name" value="TWO-COMPONENT HISTIDINE KINASE"/>
    <property type="match status" value="1"/>
</dbReference>
<accession>A0A8X7USL3</accession>
<dbReference type="EMBL" id="JAAMPC010000010">
    <property type="protein sequence ID" value="KAG2290655.1"/>
    <property type="molecule type" value="Genomic_DNA"/>
</dbReference>
<feature type="domain" description="Histidine kinase" evidence="6">
    <location>
        <begin position="720"/>
        <end position="994"/>
    </location>
</feature>
<dbReference type="SUPFAM" id="SSF47384">
    <property type="entry name" value="Homodimeric domain of signal transducing histidine kinase"/>
    <property type="match status" value="1"/>
</dbReference>
<dbReference type="Gene3D" id="1.10.287.130">
    <property type="match status" value="1"/>
</dbReference>
<dbReference type="InterPro" id="IPR003594">
    <property type="entry name" value="HATPase_dom"/>
</dbReference>
<dbReference type="SUPFAM" id="SSF52172">
    <property type="entry name" value="CheY-like"/>
    <property type="match status" value="1"/>
</dbReference>
<evidence type="ECO:0000259" key="6">
    <source>
        <dbReference type="PROSITE" id="PS50109"/>
    </source>
</evidence>
<keyword evidence="3" id="KW-0597">Phosphoprotein</keyword>
<evidence type="ECO:0000313" key="9">
    <source>
        <dbReference type="Proteomes" id="UP000886595"/>
    </source>
</evidence>
<dbReference type="InterPro" id="IPR003661">
    <property type="entry name" value="HisK_dim/P_dom"/>
</dbReference>
<dbReference type="InterPro" id="IPR036097">
    <property type="entry name" value="HisK_dim/P_sf"/>
</dbReference>
<evidence type="ECO:0000256" key="2">
    <source>
        <dbReference type="ARBA" id="ARBA00012438"/>
    </source>
</evidence>
<dbReference type="Gene3D" id="3.40.50.2300">
    <property type="match status" value="1"/>
</dbReference>
<evidence type="ECO:0000256" key="4">
    <source>
        <dbReference type="PROSITE-ProRule" id="PRU00169"/>
    </source>
</evidence>
<sequence>MIWCIATKNIRNNVDSLTEDIRSGLVSEIENIGRFIYPKTNSSTISLAGVVDSFITNNNNIHFTEIQTQIAPVLFHAYSTIPEVSQVSYISTDGLLFSYITGINTSFAVFANSTGGDYTWYTQTIDQKTGLLNGDATRSQPLDVTNTDWFHAAQRDHITSFVGTGLGGEDNERLFQTVVSLHSKKGVVSLGFPVKSLTSDLNRLNLRGGELYMWTKDGTVLVYESSLNASSFIPRDCSSGWVKENKGSKFEAYCSVLEVSGVPLVNVYIIFCEIEFNLAKLLEDVVDFFHPMAMKKKVDVVLDLHDGSILKSSNVRGDSGKLKQILNNLVSNAVKFTVDGHISIRAWAQKPGPKSSVVLASEPKGSVSMFSKLMLCMSKDQSSSSAYENEISNSIRKNANTMEFVFEVDDTGKGIPVEMRKSVFENYVQVRETARGQQGTGLVSETDVNAREEDIESVTGGDYVASTPNLGLTINTSSGDEERRRVTEKSIKILGIKVTVVEKWENLSNSLERLFGFSPQSSMESSLRNELSSTSSRELPLIGTDGDDNETLFQSVVSLDSKKGVVSLGFPVKYFTDALNRLNLHGGELCMWTKDGTVLAREGSLNASYFIPRDCNSGAVKVIKGSKFEAYCSVLEVSGVPLTYTLMFANKGEGTSISNAAMYMLIFMAIYAFFWPLGFVLFMARAARREMDIRSTLINQMEATQQAERKSMNKSQAFAQASHDIRGSLAGITGLIDLCRQEVKPGSDVDTSLQQMNVCTKDLVGLLNSVLDMSKIESGKMQLEEEEFNLAKLLEDVVDFFHPMAMKKKVDVVLDLHDGSILKSSNVRGDSGKLKQILNNLVSNAVKFTVEGHISIRAWAQKPGPKSSVVLASEPKGSVVSMFSKLMLCMNKDQSSSSSAYEKEISNSIRNNANTMEFVFEVDDTGKGIPVEMRKSVFENYVQVRETARGQQGTGLGLGIVQSLVRLMGGEIRITDKAMGEKGTCFQFNVLLTTSETPPVTSDIEAAGGGDYITTPNLGLTINTSLGGSSMNIRHLSPRFNNCLSSSPKQEASRVVLLLKDEERRRVTEKSIKILGIKVTVVEKWEHLSHALERLFGFSPQSSMESSLRNELSSTSSRELPLIGMDGVDSRSQVPRRRSTSFSAFVLLMIDANAGPFTEMNDTVEQFRRGLHHGIVCKVVWLNEPTGRASERGDICCLKPLHGSRLNRVLKMLPELGGIVPKELQRESLLRHTLVASPKRTSCEIQEVEEEPSSRYNKKLGKSVRTVPKPVGNSEDEQGMSNASYDALLKGKRVMVVDDNRITSSVATRKLKKMGVSEVRQCDSGKEAVRLVSEWLTKRQARTRFFGRCFQMDGYETTREIRKVERNYGVHIPIIAVSEAIQAGMDAFLEKDMNQDQLGKIIIREIESKRTVSVHATVE</sequence>
<dbReference type="EC" id="2.7.13.3" evidence="2"/>
<dbReference type="Pfam" id="PF00512">
    <property type="entry name" value="HisKA"/>
    <property type="match status" value="1"/>
</dbReference>
<protein>
    <recommendedName>
        <fullName evidence="2">histidine kinase</fullName>
        <ecNumber evidence="2">2.7.13.3</ecNumber>
    </recommendedName>
</protein>
<dbReference type="CDD" id="cd00082">
    <property type="entry name" value="HisKA"/>
    <property type="match status" value="1"/>
</dbReference>
<dbReference type="PROSITE" id="PS50109">
    <property type="entry name" value="HIS_KIN"/>
    <property type="match status" value="2"/>
</dbReference>
<gene>
    <name evidence="8" type="ORF">Bca52824_050259</name>
</gene>
<dbReference type="GO" id="GO:0000155">
    <property type="term" value="F:phosphorelay sensor kinase activity"/>
    <property type="evidence" value="ECO:0007669"/>
    <property type="project" value="InterPro"/>
</dbReference>
<dbReference type="Gene3D" id="3.30.565.10">
    <property type="entry name" value="Histidine kinase-like ATPase, C-terminal domain"/>
    <property type="match status" value="2"/>
</dbReference>
<evidence type="ECO:0000259" key="7">
    <source>
        <dbReference type="PROSITE" id="PS50110"/>
    </source>
</evidence>
<dbReference type="OrthoDB" id="60033at2759"/>
<dbReference type="InterPro" id="IPR001789">
    <property type="entry name" value="Sig_transdc_resp-reg_receiver"/>
</dbReference>
<dbReference type="CDD" id="cd17546">
    <property type="entry name" value="REC_hyHK_CKI1_RcsC-like"/>
    <property type="match status" value="1"/>
</dbReference>
<feature type="domain" description="Response regulatory" evidence="7">
    <location>
        <begin position="1293"/>
        <end position="1406"/>
    </location>
</feature>
<dbReference type="PANTHER" id="PTHR43719:SF75">
    <property type="entry name" value="HISTIDINE KINASE CKI1"/>
    <property type="match status" value="1"/>
</dbReference>
<dbReference type="SMART" id="SM00388">
    <property type="entry name" value="HisKA"/>
    <property type="match status" value="1"/>
</dbReference>
<dbReference type="InterPro" id="IPR050956">
    <property type="entry name" value="2C_system_His_kinase"/>
</dbReference>